<evidence type="ECO:0000256" key="1">
    <source>
        <dbReference type="ARBA" id="ARBA00001917"/>
    </source>
</evidence>
<accession>A0A0X3QDF6</accession>
<keyword evidence="5" id="KW-0963">Cytoplasm</keyword>
<evidence type="ECO:0000256" key="11">
    <source>
        <dbReference type="ARBA" id="ARBA00031313"/>
    </source>
</evidence>
<comment type="similarity">
    <text evidence="4">Belongs to the MMACHC family.</text>
</comment>
<dbReference type="AlphaFoldDB" id="A0A0X3QDF6"/>
<evidence type="ECO:0000256" key="7">
    <source>
        <dbReference type="ARBA" id="ARBA00022643"/>
    </source>
</evidence>
<keyword evidence="8" id="KW-0274">FAD</keyword>
<reference evidence="12" key="1">
    <citation type="submission" date="2016-01" db="EMBL/GenBank/DDBJ databases">
        <title>Reference transcriptome for the parasite Schistocephalus solidus: insights into the molecular evolution of parasitism.</title>
        <authorList>
            <person name="Hebert F.O."/>
            <person name="Grambauer S."/>
            <person name="Barber I."/>
            <person name="Landry C.R."/>
            <person name="Aubin-Horth N."/>
        </authorList>
    </citation>
    <scope>NUCLEOTIDE SEQUENCE</scope>
</reference>
<evidence type="ECO:0000256" key="2">
    <source>
        <dbReference type="ARBA" id="ARBA00001974"/>
    </source>
</evidence>
<name>A0A0X3QDF6_SCHSO</name>
<dbReference type="GO" id="GO:0005737">
    <property type="term" value="C:cytoplasm"/>
    <property type="evidence" value="ECO:0007669"/>
    <property type="project" value="UniProtKB-SubCell"/>
</dbReference>
<comment type="cofactor">
    <cofactor evidence="2">
        <name>FAD</name>
        <dbReference type="ChEBI" id="CHEBI:57692"/>
    </cofactor>
</comment>
<proteinExistence type="inferred from homology"/>
<keyword evidence="6" id="KW-0285">Flavoprotein</keyword>
<protein>
    <recommendedName>
        <fullName evidence="11">Cyanocobalamin reductase (cyanide-eliminating)</fullName>
    </recommendedName>
</protein>
<evidence type="ECO:0000256" key="4">
    <source>
        <dbReference type="ARBA" id="ARBA00007762"/>
    </source>
</evidence>
<evidence type="ECO:0000256" key="5">
    <source>
        <dbReference type="ARBA" id="ARBA00022490"/>
    </source>
</evidence>
<evidence type="ECO:0000256" key="6">
    <source>
        <dbReference type="ARBA" id="ARBA00022630"/>
    </source>
</evidence>
<sequence>MACSPNLTVYNVQLPFGASPSSTTEPVTISTGDVDAIVDAFNSLLKPHGFQVHPFLVGWYNELCSPRLQLSGCPSDQLALCIISTPDMFERNFLPHIFESLSSAPNLTAAYEQFDWPKQFSPQDPLDRSVYLRITHTARVFFRPPRWTSPLAGRYRTDKRMLLVARLCSSTCNKDATGICQRCGSRFRCCLLSQSS</sequence>
<dbReference type="PANTHER" id="PTHR31457:SF2">
    <property type="entry name" value="CYANOCOBALAMIN REDUCTASE _ ALKYLCOBALAMIN DEALKYLASE"/>
    <property type="match status" value="1"/>
</dbReference>
<evidence type="ECO:0000313" key="12">
    <source>
        <dbReference type="EMBL" id="JAP57496.1"/>
    </source>
</evidence>
<dbReference type="PANTHER" id="PTHR31457">
    <property type="entry name" value="METHYLMALONIC ACIDURIA AND HOMOCYSTINURIA TYPE C PROTEIN"/>
    <property type="match status" value="1"/>
</dbReference>
<dbReference type="Pfam" id="PF16690">
    <property type="entry name" value="MMACHC"/>
    <property type="match status" value="1"/>
</dbReference>
<dbReference type="GO" id="GO:0009235">
    <property type="term" value="P:cobalamin metabolic process"/>
    <property type="evidence" value="ECO:0007669"/>
    <property type="project" value="TreeGrafter"/>
</dbReference>
<evidence type="ECO:0000256" key="8">
    <source>
        <dbReference type="ARBA" id="ARBA00022827"/>
    </source>
</evidence>
<dbReference type="GO" id="GO:0071949">
    <property type="term" value="F:FAD binding"/>
    <property type="evidence" value="ECO:0007669"/>
    <property type="project" value="TreeGrafter"/>
</dbReference>
<dbReference type="GO" id="GO:0032451">
    <property type="term" value="F:demethylase activity"/>
    <property type="evidence" value="ECO:0007669"/>
    <property type="project" value="TreeGrafter"/>
</dbReference>
<gene>
    <name evidence="12" type="primary">MMAC</name>
    <name evidence="12" type="ORF">TR88059</name>
</gene>
<dbReference type="EMBL" id="GEEE01005729">
    <property type="protein sequence ID" value="JAP57496.1"/>
    <property type="molecule type" value="Transcribed_RNA"/>
</dbReference>
<evidence type="ECO:0000256" key="3">
    <source>
        <dbReference type="ARBA" id="ARBA00004496"/>
    </source>
</evidence>
<comment type="cofactor">
    <cofactor evidence="1">
        <name>FMN</name>
        <dbReference type="ChEBI" id="CHEBI:58210"/>
    </cofactor>
</comment>
<dbReference type="InterPro" id="IPR032037">
    <property type="entry name" value="MMACHC"/>
</dbReference>
<keyword evidence="10" id="KW-0560">Oxidoreductase</keyword>
<keyword evidence="7" id="KW-0288">FMN</keyword>
<organism evidence="12">
    <name type="scientific">Schistocephalus solidus</name>
    <name type="common">Tapeworm</name>
    <dbReference type="NCBI Taxonomy" id="70667"/>
    <lineage>
        <taxon>Eukaryota</taxon>
        <taxon>Metazoa</taxon>
        <taxon>Spiralia</taxon>
        <taxon>Lophotrochozoa</taxon>
        <taxon>Platyhelminthes</taxon>
        <taxon>Cestoda</taxon>
        <taxon>Eucestoda</taxon>
        <taxon>Diphyllobothriidea</taxon>
        <taxon>Diphyllobothriidae</taxon>
        <taxon>Schistocephalus</taxon>
    </lineage>
</organism>
<evidence type="ECO:0000256" key="9">
    <source>
        <dbReference type="ARBA" id="ARBA00022857"/>
    </source>
</evidence>
<evidence type="ECO:0000256" key="10">
    <source>
        <dbReference type="ARBA" id="ARBA00023002"/>
    </source>
</evidence>
<keyword evidence="9" id="KW-0521">NADP</keyword>
<dbReference type="GO" id="GO:0033787">
    <property type="term" value="F:cyanocobalamin reductase (cyanide-eliminating) (NADP+) activity"/>
    <property type="evidence" value="ECO:0007669"/>
    <property type="project" value="TreeGrafter"/>
</dbReference>
<comment type="subcellular location">
    <subcellularLocation>
        <location evidence="3">Cytoplasm</location>
    </subcellularLocation>
</comment>